<proteinExistence type="inferred from homology"/>
<dbReference type="GO" id="GO:0003968">
    <property type="term" value="F:RNA-directed RNA polymerase activity"/>
    <property type="evidence" value="ECO:0007669"/>
    <property type="project" value="UniProtKB-KW"/>
</dbReference>
<keyword evidence="1 4" id="KW-0696">RNA-directed RNA polymerase</keyword>
<keyword evidence="1" id="KW-0694">RNA-binding</keyword>
<keyword evidence="5" id="KW-1185">Reference proteome</keyword>
<organism evidence="4 5">
    <name type="scientific">Echria macrotheca</name>
    <dbReference type="NCBI Taxonomy" id="438768"/>
    <lineage>
        <taxon>Eukaryota</taxon>
        <taxon>Fungi</taxon>
        <taxon>Dikarya</taxon>
        <taxon>Ascomycota</taxon>
        <taxon>Pezizomycotina</taxon>
        <taxon>Sordariomycetes</taxon>
        <taxon>Sordariomycetidae</taxon>
        <taxon>Sordariales</taxon>
        <taxon>Schizotheciaceae</taxon>
        <taxon>Echria</taxon>
    </lineage>
</organism>
<comment type="caution">
    <text evidence="4">The sequence shown here is derived from an EMBL/GenBank/DDBJ whole genome shotgun (WGS) entry which is preliminary data.</text>
</comment>
<comment type="catalytic activity">
    <reaction evidence="1">
        <text>RNA(n) + a ribonucleoside 5'-triphosphate = RNA(n+1) + diphosphate</text>
        <dbReference type="Rhea" id="RHEA:21248"/>
        <dbReference type="Rhea" id="RHEA-COMP:14527"/>
        <dbReference type="Rhea" id="RHEA-COMP:17342"/>
        <dbReference type="ChEBI" id="CHEBI:33019"/>
        <dbReference type="ChEBI" id="CHEBI:61557"/>
        <dbReference type="ChEBI" id="CHEBI:140395"/>
        <dbReference type="EC" id="2.7.7.48"/>
    </reaction>
</comment>
<dbReference type="EMBL" id="MU839832">
    <property type="protein sequence ID" value="KAK1756494.1"/>
    <property type="molecule type" value="Genomic_DNA"/>
</dbReference>
<feature type="compositionally biased region" description="Polar residues" evidence="2">
    <location>
        <begin position="115"/>
        <end position="128"/>
    </location>
</feature>
<feature type="region of interest" description="Disordered" evidence="2">
    <location>
        <begin position="75"/>
        <end position="166"/>
    </location>
</feature>
<dbReference type="InterPro" id="IPR007855">
    <property type="entry name" value="RDRP"/>
</dbReference>
<accession>A0AAJ0FCH9</accession>
<feature type="compositionally biased region" description="Polar residues" evidence="2">
    <location>
        <begin position="376"/>
        <end position="395"/>
    </location>
</feature>
<gene>
    <name evidence="4" type="ORF">QBC47DRAFT_187194</name>
</gene>
<feature type="domain" description="RDRP core" evidence="3">
    <location>
        <begin position="559"/>
        <end position="1221"/>
    </location>
</feature>
<protein>
    <recommendedName>
        <fullName evidence="1">RNA-dependent RNA polymerase</fullName>
        <ecNumber evidence="1">2.7.7.48</ecNumber>
    </recommendedName>
</protein>
<feature type="compositionally biased region" description="Acidic residues" evidence="2">
    <location>
        <begin position="1441"/>
        <end position="1451"/>
    </location>
</feature>
<dbReference type="PANTHER" id="PTHR23079:SF14">
    <property type="entry name" value="RNA-DEPENDENT RNA POLYMERASE"/>
    <property type="match status" value="1"/>
</dbReference>
<feature type="region of interest" description="Disordered" evidence="2">
    <location>
        <begin position="307"/>
        <end position="420"/>
    </location>
</feature>
<dbReference type="EC" id="2.7.7.48" evidence="1"/>
<feature type="compositionally biased region" description="Low complexity" evidence="2">
    <location>
        <begin position="136"/>
        <end position="163"/>
    </location>
</feature>
<dbReference type="GO" id="GO:0031380">
    <property type="term" value="C:nuclear RNA-directed RNA polymerase complex"/>
    <property type="evidence" value="ECO:0007669"/>
    <property type="project" value="TreeGrafter"/>
</dbReference>
<feature type="region of interest" description="Disordered" evidence="2">
    <location>
        <begin position="183"/>
        <end position="247"/>
    </location>
</feature>
<evidence type="ECO:0000256" key="1">
    <source>
        <dbReference type="RuleBase" id="RU363098"/>
    </source>
</evidence>
<feature type="compositionally biased region" description="Low complexity" evidence="2">
    <location>
        <begin position="90"/>
        <end position="103"/>
    </location>
</feature>
<evidence type="ECO:0000313" key="5">
    <source>
        <dbReference type="Proteomes" id="UP001239445"/>
    </source>
</evidence>
<evidence type="ECO:0000313" key="4">
    <source>
        <dbReference type="EMBL" id="KAK1756494.1"/>
    </source>
</evidence>
<dbReference type="PANTHER" id="PTHR23079">
    <property type="entry name" value="RNA-DEPENDENT RNA POLYMERASE"/>
    <property type="match status" value="1"/>
</dbReference>
<feature type="compositionally biased region" description="Polar residues" evidence="2">
    <location>
        <begin position="332"/>
        <end position="343"/>
    </location>
</feature>
<keyword evidence="1" id="KW-0548">Nucleotidyltransferase</keyword>
<reference evidence="4" key="1">
    <citation type="submission" date="2023-06" db="EMBL/GenBank/DDBJ databases">
        <title>Genome-scale phylogeny and comparative genomics of the fungal order Sordariales.</title>
        <authorList>
            <consortium name="Lawrence Berkeley National Laboratory"/>
            <person name="Hensen N."/>
            <person name="Bonometti L."/>
            <person name="Westerberg I."/>
            <person name="Brannstrom I.O."/>
            <person name="Guillou S."/>
            <person name="Cros-Aarteil S."/>
            <person name="Calhoun S."/>
            <person name="Haridas S."/>
            <person name="Kuo A."/>
            <person name="Mondo S."/>
            <person name="Pangilinan J."/>
            <person name="Riley R."/>
            <person name="Labutti K."/>
            <person name="Andreopoulos B."/>
            <person name="Lipzen A."/>
            <person name="Chen C."/>
            <person name="Yanf M."/>
            <person name="Daum C."/>
            <person name="Ng V."/>
            <person name="Clum A."/>
            <person name="Steindorff A."/>
            <person name="Ohm R."/>
            <person name="Martin F."/>
            <person name="Silar P."/>
            <person name="Natvig D."/>
            <person name="Lalanne C."/>
            <person name="Gautier V."/>
            <person name="Ament-Velasquez S.L."/>
            <person name="Kruys A."/>
            <person name="Hutchinson M.I."/>
            <person name="Powell A.J."/>
            <person name="Barry K."/>
            <person name="Miller A.N."/>
            <person name="Grigoriev I.V."/>
            <person name="Debuchy R."/>
            <person name="Gladieux P."/>
            <person name="Thoren M.H."/>
            <person name="Johannesson H."/>
        </authorList>
    </citation>
    <scope>NUCLEOTIDE SEQUENCE</scope>
    <source>
        <strain evidence="4">PSN4</strain>
    </source>
</reference>
<sequence length="1465" mass="162378">MRHLYYRWDGSIEEALHNFRSEAKAASLHWLPKPRPNSSYLHGSAVPPRAKTAGQRWTLQNILLESLDGCTPSSHLAAHTSFENSPNQTSPPRTSSPISTLPASLPPSSPLHTSFNLPLQPSLHTTLDPSRPSPLHPSLLHHASSSTQPASRSLPSRARSASPQLIHPIITSPTEELDQAMDHTPKRPIAGRNTGLTSRVERFGIPSETSPPSVGSKRPSLDGSVNSPSKRVKGKQPILTTPTKPPPAFNVFDKVPSRQRLAPDAIDGADTSAQEATATDAKASFGTTLVNTSRSSFIKTSYTTTNYSKSPFLNKPTPAPFLNKPSPAVKPTTVNSPAQNQQPVARPSAATRKTSAQSLTSFASATSADCQDKGVPTTSRPGSKTNSSTGNSVVSFHSAKDRYSSNASTTDARRVGPTPIPFIPPPVPQFKAAPAEVAIPGVLGERLKNIWPIFPQWLQRAPLAVAWEVTRIGLHCQVDLNTIVINYEPSWNKGVEEIWKAFRKYNQTSNKQLFQSFPEKPSAEAWMAAMSTFETKGNVVVLQATLDWNEARTGPLFHVNLRPLHLDQGCRLTRRFGGDRFFEILLPSPTSSVAPPIISKHDGAPEQVISWLTQQQHSLAGRKWRAFYTKDAGYRKPLREFRLGPEPPKAVFKDRVHFFAECGNGFQFAPRRVPGQKFVVPVDESIHTRTEFKVSQMLDWLLNIEENGWQPHLKLFSRIQLGLSKTFPVLTFEPEQIYHHENDILSPANKVMNDGIGRMSRSVARKIRDALGLSDIPSAVQARIGSAKGMWLLDVQDTSDDDWIETYPSQRKWVCDPEDPMMRTLEIRSISSELKSAGLNLQLLPVLEDRAQDKAAMRRAIGMRLTNDLQKQFDGQKEAFNSPLQFRDWLTSNFNSRAARVASGHVPSLGGLPQSKEEIMHLMLNSGFDPRKQKYIQDIAWDLQRQKCEILKTKLNIKVGRSAYVYMVVDFLGVLKEGEIHLGFSNKFRAESEDLSFTLLADCDVLVARSPAHFTSDVQKVRAVFKSELHALKDVIVFPARGDIPLADMLSGGDYDGDMAWVCWDPEIVNGFQNAPVPEQPDLSRYMIKDKTTFGDLVVHGPGPNDSRAKERAVYDMITKSFKFAMQPNFLGICTNYKERLCYRNNDVGNYQAVVLSTLVGSLVDQSKQGITFTTKSWELLRRELLGGNMNPPDPAYKGDTYDPRLPRPPAHIIDYLKFHVAKPAIDRELAAFHKKMGGGGDINIPANPDDPNVAHFYDRDLVLLHDSFAAQAAKSKTTKAMLDALGRKINELRTEWSRSMAVKKGGRSGEDEYSTKVARLYQKWQAITIASLGVKVDPKVEALLEQDYLASPAENSYFALLKASTGFKHTYRNAKFIFQMAGRQLAFMKAMVTKGGVSGGPSDGALVLVTPLMYAGLAPDQKFTRQYLARVNCDGSQYPDQEDADAEGGNDGERGWGFGGYDDY</sequence>
<dbReference type="Gene3D" id="1.10.8.790">
    <property type="entry name" value="RNA-dependent RNA polymerase, slab domain, helical subdomain-like"/>
    <property type="match status" value="1"/>
</dbReference>
<dbReference type="GO" id="GO:0003723">
    <property type="term" value="F:RNA binding"/>
    <property type="evidence" value="ECO:0007669"/>
    <property type="project" value="UniProtKB-KW"/>
</dbReference>
<dbReference type="Pfam" id="PF05183">
    <property type="entry name" value="RdRP"/>
    <property type="match status" value="1"/>
</dbReference>
<name>A0AAJ0FCH9_9PEZI</name>
<comment type="similarity">
    <text evidence="1">Belongs to the RdRP family.</text>
</comment>
<dbReference type="InterPro" id="IPR057596">
    <property type="entry name" value="RDRP_core"/>
</dbReference>
<dbReference type="Proteomes" id="UP001239445">
    <property type="component" value="Unassembled WGS sequence"/>
</dbReference>
<dbReference type="GO" id="GO:0030422">
    <property type="term" value="P:siRNA processing"/>
    <property type="evidence" value="ECO:0007669"/>
    <property type="project" value="TreeGrafter"/>
</dbReference>
<keyword evidence="1" id="KW-0808">Transferase</keyword>
<evidence type="ECO:0000259" key="3">
    <source>
        <dbReference type="Pfam" id="PF05183"/>
    </source>
</evidence>
<feature type="compositionally biased region" description="Gly residues" evidence="2">
    <location>
        <begin position="1456"/>
        <end position="1465"/>
    </location>
</feature>
<feature type="compositionally biased region" description="Polar residues" evidence="2">
    <location>
        <begin position="351"/>
        <end position="369"/>
    </location>
</feature>
<evidence type="ECO:0000256" key="2">
    <source>
        <dbReference type="SAM" id="MobiDB-lite"/>
    </source>
</evidence>
<feature type="region of interest" description="Disordered" evidence="2">
    <location>
        <begin position="1439"/>
        <end position="1465"/>
    </location>
</feature>